<evidence type="ECO:0000256" key="2">
    <source>
        <dbReference type="ARBA" id="ARBA00022475"/>
    </source>
</evidence>
<feature type="transmembrane region" description="Helical" evidence="7">
    <location>
        <begin position="406"/>
        <end position="425"/>
    </location>
</feature>
<dbReference type="Pfam" id="PF07690">
    <property type="entry name" value="MFS_1"/>
    <property type="match status" value="1"/>
</dbReference>
<keyword evidence="5 7" id="KW-0472">Membrane</keyword>
<keyword evidence="10" id="KW-1185">Reference proteome</keyword>
<dbReference type="GO" id="GO:0022857">
    <property type="term" value="F:transmembrane transporter activity"/>
    <property type="evidence" value="ECO:0007669"/>
    <property type="project" value="InterPro"/>
</dbReference>
<keyword evidence="3 7" id="KW-0812">Transmembrane</keyword>
<feature type="transmembrane region" description="Helical" evidence="7">
    <location>
        <begin position="31"/>
        <end position="57"/>
    </location>
</feature>
<feature type="transmembrane region" description="Helical" evidence="7">
    <location>
        <begin position="245"/>
        <end position="265"/>
    </location>
</feature>
<dbReference type="InterPro" id="IPR036259">
    <property type="entry name" value="MFS_trans_sf"/>
</dbReference>
<feature type="domain" description="Major facilitator superfamily (MFS) profile" evidence="8">
    <location>
        <begin position="252"/>
        <end position="431"/>
    </location>
</feature>
<accession>A0A7W7FSM1</accession>
<dbReference type="CDD" id="cd06173">
    <property type="entry name" value="MFS_MefA_like"/>
    <property type="match status" value="1"/>
</dbReference>
<evidence type="ECO:0000259" key="8">
    <source>
        <dbReference type="PROSITE" id="PS50850"/>
    </source>
</evidence>
<dbReference type="InterPro" id="IPR020846">
    <property type="entry name" value="MFS_dom"/>
</dbReference>
<evidence type="ECO:0000313" key="10">
    <source>
        <dbReference type="Proteomes" id="UP000533598"/>
    </source>
</evidence>
<evidence type="ECO:0000256" key="7">
    <source>
        <dbReference type="SAM" id="Phobius"/>
    </source>
</evidence>
<dbReference type="GO" id="GO:0005886">
    <property type="term" value="C:plasma membrane"/>
    <property type="evidence" value="ECO:0007669"/>
    <property type="project" value="UniProtKB-SubCell"/>
</dbReference>
<evidence type="ECO:0000256" key="4">
    <source>
        <dbReference type="ARBA" id="ARBA00022989"/>
    </source>
</evidence>
<dbReference type="RefSeq" id="WP_185001964.1">
    <property type="nucleotide sequence ID" value="NZ_BAAAUI010000016.1"/>
</dbReference>
<feature type="transmembrane region" description="Helical" evidence="7">
    <location>
        <begin position="318"/>
        <end position="335"/>
    </location>
</feature>
<proteinExistence type="predicted"/>
<feature type="transmembrane region" description="Helical" evidence="7">
    <location>
        <begin position="63"/>
        <end position="83"/>
    </location>
</feature>
<dbReference type="Proteomes" id="UP000533598">
    <property type="component" value="Unassembled WGS sequence"/>
</dbReference>
<evidence type="ECO:0000256" key="1">
    <source>
        <dbReference type="ARBA" id="ARBA00004651"/>
    </source>
</evidence>
<feature type="compositionally biased region" description="Basic residues" evidence="6">
    <location>
        <begin position="9"/>
        <end position="24"/>
    </location>
</feature>
<evidence type="ECO:0000256" key="5">
    <source>
        <dbReference type="ARBA" id="ARBA00023136"/>
    </source>
</evidence>
<dbReference type="Gene3D" id="1.20.1250.20">
    <property type="entry name" value="MFS general substrate transporter like domains"/>
    <property type="match status" value="1"/>
</dbReference>
<evidence type="ECO:0000313" key="9">
    <source>
        <dbReference type="EMBL" id="MBB4676100.1"/>
    </source>
</evidence>
<reference evidence="9 10" key="1">
    <citation type="submission" date="2020-08" db="EMBL/GenBank/DDBJ databases">
        <title>Sequencing the genomes of 1000 actinobacteria strains.</title>
        <authorList>
            <person name="Klenk H.-P."/>
        </authorList>
    </citation>
    <scope>NUCLEOTIDE SEQUENCE [LARGE SCALE GENOMIC DNA]</scope>
    <source>
        <strain evidence="9 10">DSM 44230</strain>
    </source>
</reference>
<dbReference type="InterPro" id="IPR011701">
    <property type="entry name" value="MFS"/>
</dbReference>
<feature type="transmembrane region" description="Helical" evidence="7">
    <location>
        <begin position="341"/>
        <end position="360"/>
    </location>
</feature>
<gene>
    <name evidence="9" type="ORF">HNR67_002218</name>
</gene>
<keyword evidence="4 7" id="KW-1133">Transmembrane helix</keyword>
<organism evidence="9 10">
    <name type="scientific">Crossiella cryophila</name>
    <dbReference type="NCBI Taxonomy" id="43355"/>
    <lineage>
        <taxon>Bacteria</taxon>
        <taxon>Bacillati</taxon>
        <taxon>Actinomycetota</taxon>
        <taxon>Actinomycetes</taxon>
        <taxon>Pseudonocardiales</taxon>
        <taxon>Pseudonocardiaceae</taxon>
        <taxon>Crossiella</taxon>
    </lineage>
</organism>
<dbReference type="EMBL" id="JACHMH010000001">
    <property type="protein sequence ID" value="MBB4676100.1"/>
    <property type="molecule type" value="Genomic_DNA"/>
</dbReference>
<dbReference type="PANTHER" id="PTHR23513:SF11">
    <property type="entry name" value="STAPHYLOFERRIN A TRANSPORTER"/>
    <property type="match status" value="1"/>
</dbReference>
<dbReference type="PROSITE" id="PS50850">
    <property type="entry name" value="MFS"/>
    <property type="match status" value="1"/>
</dbReference>
<dbReference type="PANTHER" id="PTHR23513">
    <property type="entry name" value="INTEGRAL MEMBRANE EFFLUX PROTEIN-RELATED"/>
    <property type="match status" value="1"/>
</dbReference>
<evidence type="ECO:0000256" key="6">
    <source>
        <dbReference type="SAM" id="MobiDB-lite"/>
    </source>
</evidence>
<comment type="subcellular location">
    <subcellularLocation>
        <location evidence="1">Cell membrane</location>
        <topology evidence="1">Multi-pass membrane protein</topology>
    </subcellularLocation>
</comment>
<feature type="transmembrane region" description="Helical" evidence="7">
    <location>
        <begin position="285"/>
        <end position="306"/>
    </location>
</feature>
<dbReference type="SUPFAM" id="SSF103473">
    <property type="entry name" value="MFS general substrate transporter"/>
    <property type="match status" value="1"/>
</dbReference>
<keyword evidence="2" id="KW-1003">Cell membrane</keyword>
<sequence>MTAAPARPSGRHRKPAPGRHRLRKDRRAGQYSVAQFAFGVNLVGNGIGGVGLPLFVLDSTHDIAFTGIIVTVAVISSIGTGLFMGPVIDRFGMRISWIFSITIGSAITVLMYVLHLAGSLPPWLLLALCFVRAAADEPGRVATFGLLPALAESSGHSLERANATLRAMNAIATMSSPILVGGIVSLFGSSTILLIDAIAGLLAAVIVVFFLVNAVEQVPAGDEPSEQDEFEGLSYRRRFSMAMKFFWGDKVLKVLIISTTVFAALDTGLASIGLTAYANEILGSVAWYGGLVGAFGLGSLAGTIGYGVLGPKLPRRGVYLTAYIGMAVMLLLLAWQTEVPIALAIMAIAGILTSPVDLLYMQALQERVPKPMFGGVTSIATTIVSGPSPIAVSLLTWLLATMGSHHTFVVIGSCYLLLALSLFLVRPLREL</sequence>
<evidence type="ECO:0000256" key="3">
    <source>
        <dbReference type="ARBA" id="ARBA00022692"/>
    </source>
</evidence>
<feature type="transmembrane region" description="Helical" evidence="7">
    <location>
        <begin position="95"/>
        <end position="114"/>
    </location>
</feature>
<protein>
    <submittedName>
        <fullName evidence="9">MFS family permease</fullName>
    </submittedName>
</protein>
<dbReference type="AlphaFoldDB" id="A0A7W7FSM1"/>
<name>A0A7W7FSM1_9PSEU</name>
<feature type="transmembrane region" description="Helical" evidence="7">
    <location>
        <begin position="372"/>
        <end position="400"/>
    </location>
</feature>
<comment type="caution">
    <text evidence="9">The sequence shown here is derived from an EMBL/GenBank/DDBJ whole genome shotgun (WGS) entry which is preliminary data.</text>
</comment>
<feature type="transmembrane region" description="Helical" evidence="7">
    <location>
        <begin position="193"/>
        <end position="212"/>
    </location>
</feature>
<feature type="region of interest" description="Disordered" evidence="6">
    <location>
        <begin position="1"/>
        <end position="24"/>
    </location>
</feature>